<feature type="chain" id="PRO_5021490278" evidence="1">
    <location>
        <begin position="22"/>
        <end position="133"/>
    </location>
</feature>
<evidence type="ECO:0000313" key="2">
    <source>
        <dbReference type="EMBL" id="TFF34406.1"/>
    </source>
</evidence>
<dbReference type="Proteomes" id="UP000297540">
    <property type="component" value="Unassembled WGS sequence"/>
</dbReference>
<organism evidence="2 3">
    <name type="scientific">Mucilaginibacter psychrotolerans</name>
    <dbReference type="NCBI Taxonomy" id="1524096"/>
    <lineage>
        <taxon>Bacteria</taxon>
        <taxon>Pseudomonadati</taxon>
        <taxon>Bacteroidota</taxon>
        <taxon>Sphingobacteriia</taxon>
        <taxon>Sphingobacteriales</taxon>
        <taxon>Sphingobacteriaceae</taxon>
        <taxon>Mucilaginibacter</taxon>
    </lineage>
</organism>
<name>A0A4Y8S6M6_9SPHI</name>
<accession>A0A4Y8S6M6</accession>
<dbReference type="PROSITE" id="PS51257">
    <property type="entry name" value="PROKAR_LIPOPROTEIN"/>
    <property type="match status" value="1"/>
</dbReference>
<dbReference type="EMBL" id="SOZE01000031">
    <property type="protein sequence ID" value="TFF34406.1"/>
    <property type="molecule type" value="Genomic_DNA"/>
</dbReference>
<protein>
    <submittedName>
        <fullName evidence="2">Uncharacterized protein</fullName>
    </submittedName>
</protein>
<keyword evidence="1" id="KW-0732">Signal</keyword>
<proteinExistence type="predicted"/>
<reference evidence="2 3" key="1">
    <citation type="journal article" date="2017" name="Int. J. Syst. Evol. Microbiol.">
        <title>Mucilaginibacterpsychrotolerans sp. nov., isolated from peatlands.</title>
        <authorList>
            <person name="Deng Y."/>
            <person name="Shen L."/>
            <person name="Xu B."/>
            <person name="Liu Y."/>
            <person name="Gu Z."/>
            <person name="Liu H."/>
            <person name="Zhou Y."/>
        </authorList>
    </citation>
    <scope>NUCLEOTIDE SEQUENCE [LARGE SCALE GENOMIC DNA]</scope>
    <source>
        <strain evidence="2 3">NH7-4</strain>
    </source>
</reference>
<evidence type="ECO:0000313" key="3">
    <source>
        <dbReference type="Proteomes" id="UP000297540"/>
    </source>
</evidence>
<gene>
    <name evidence="2" type="ORF">E2R66_22285</name>
</gene>
<comment type="caution">
    <text evidence="2">The sequence shown here is derived from an EMBL/GenBank/DDBJ whole genome shotgun (WGS) entry which is preliminary data.</text>
</comment>
<evidence type="ECO:0000256" key="1">
    <source>
        <dbReference type="SAM" id="SignalP"/>
    </source>
</evidence>
<dbReference type="RefSeq" id="WP_133234938.1">
    <property type="nucleotide sequence ID" value="NZ_SOZE01000031.1"/>
</dbReference>
<sequence length="133" mass="15226">MKRYVFILALAVLVTISSACKKSDEVNPDSTREDLSITSTNVLGSKNKTNVDTTYVTIISNKELKPDHFVNRYWYIAGYVMDNYTYQLAKDGNKKRVDFKFTSSTWLTTTVTNPLTYEWVNYDGTIQTLKLGK</sequence>
<dbReference type="AlphaFoldDB" id="A0A4Y8S6M6"/>
<feature type="signal peptide" evidence="1">
    <location>
        <begin position="1"/>
        <end position="21"/>
    </location>
</feature>
<keyword evidence="3" id="KW-1185">Reference proteome</keyword>